<feature type="transmembrane region" description="Helical" evidence="1">
    <location>
        <begin position="98"/>
        <end position="123"/>
    </location>
</feature>
<evidence type="ECO:0000313" key="3">
    <source>
        <dbReference type="Proteomes" id="UP001596118"/>
    </source>
</evidence>
<protein>
    <submittedName>
        <fullName evidence="2">DUF6498-containing protein</fullName>
    </submittedName>
</protein>
<sequence>MVALHRPSGTNRSEAVAVAVANLLPLVGVVALGWNAAALVTLYWFELGIAALFAVVRGLFAGRPSDLDADALVFGALASKPLALSVPRTDVRIHLSSVLSLLVVAPILAATWVVLGGVVLGFVGADSLSSAALETVTIAVGVVLLSEAGTTAVDYFYRGGYREESAGTAVSGVFFRLATVLVGGIMTVTVVAEAVGVDGDATATEAADPVVFGVPVLVGAVCVKFAFDLAGLYGDRLAAIDESADGILGWSRDPPARDPIEDDLANAGSRVRPSLGGRLFGEPVSPVEHPGPWYLSVLALLVALLFSLGRAWGIVAGLVVLAVAIPPVATACDSLIRYGPVEYRVAGEGVAGGPALVGYDRVCGAALWRIEPWDEESLRIERDPLDERFDTSTVAVELRDRDLRLPRLGESDADRVLDVFDRRPERPERSDG</sequence>
<feature type="transmembrane region" description="Helical" evidence="1">
    <location>
        <begin position="210"/>
        <end position="227"/>
    </location>
</feature>
<gene>
    <name evidence="2" type="ORF">ACFPM1_08590</name>
</gene>
<dbReference type="AlphaFoldDB" id="A0ABD5R1G6"/>
<evidence type="ECO:0000313" key="2">
    <source>
        <dbReference type="EMBL" id="MFC5278808.1"/>
    </source>
</evidence>
<feature type="transmembrane region" description="Helical" evidence="1">
    <location>
        <begin position="15"/>
        <end position="36"/>
    </location>
</feature>
<dbReference type="EMBL" id="JBHSKY010000007">
    <property type="protein sequence ID" value="MFC5278808.1"/>
    <property type="molecule type" value="Genomic_DNA"/>
</dbReference>
<feature type="transmembrane region" description="Helical" evidence="1">
    <location>
        <begin position="314"/>
        <end position="336"/>
    </location>
</feature>
<dbReference type="InterPro" id="IPR045466">
    <property type="entry name" value="DUF6498"/>
</dbReference>
<comment type="caution">
    <text evidence="2">The sequence shown here is derived from an EMBL/GenBank/DDBJ whole genome shotgun (WGS) entry which is preliminary data.</text>
</comment>
<feature type="transmembrane region" description="Helical" evidence="1">
    <location>
        <begin position="42"/>
        <end position="60"/>
    </location>
</feature>
<feature type="transmembrane region" description="Helical" evidence="1">
    <location>
        <begin position="169"/>
        <end position="190"/>
    </location>
</feature>
<feature type="transmembrane region" description="Helical" evidence="1">
    <location>
        <begin position="291"/>
        <end position="308"/>
    </location>
</feature>
<keyword evidence="1" id="KW-0472">Membrane</keyword>
<proteinExistence type="predicted"/>
<keyword evidence="1" id="KW-0812">Transmembrane</keyword>
<name>A0ABD5R1G6_9EURY</name>
<dbReference type="RefSeq" id="WP_256411219.1">
    <property type="nucleotide sequence ID" value="NZ_JANHDM010000003.1"/>
</dbReference>
<dbReference type="Proteomes" id="UP001596118">
    <property type="component" value="Unassembled WGS sequence"/>
</dbReference>
<evidence type="ECO:0000256" key="1">
    <source>
        <dbReference type="SAM" id="Phobius"/>
    </source>
</evidence>
<organism evidence="2 3">
    <name type="scientific">Halorubrum rubrum</name>
    <dbReference type="NCBI Taxonomy" id="1126240"/>
    <lineage>
        <taxon>Archaea</taxon>
        <taxon>Methanobacteriati</taxon>
        <taxon>Methanobacteriota</taxon>
        <taxon>Stenosarchaea group</taxon>
        <taxon>Halobacteria</taxon>
        <taxon>Halobacteriales</taxon>
        <taxon>Haloferacaceae</taxon>
        <taxon>Halorubrum</taxon>
    </lineage>
</organism>
<keyword evidence="3" id="KW-1185">Reference proteome</keyword>
<accession>A0ABD5R1G6</accession>
<reference evidence="2 3" key="1">
    <citation type="journal article" date="2019" name="Int. J. Syst. Evol. Microbiol.">
        <title>The Global Catalogue of Microorganisms (GCM) 10K type strain sequencing project: providing services to taxonomists for standard genome sequencing and annotation.</title>
        <authorList>
            <consortium name="The Broad Institute Genomics Platform"/>
            <consortium name="The Broad Institute Genome Sequencing Center for Infectious Disease"/>
            <person name="Wu L."/>
            <person name="Ma J."/>
        </authorList>
    </citation>
    <scope>NUCLEOTIDE SEQUENCE [LARGE SCALE GENOMIC DNA]</scope>
    <source>
        <strain evidence="2 3">CGMCC 1.12124</strain>
    </source>
</reference>
<keyword evidence="1" id="KW-1133">Transmembrane helix</keyword>
<dbReference type="Pfam" id="PF20108">
    <property type="entry name" value="DUF6498"/>
    <property type="match status" value="1"/>
</dbReference>
<feature type="transmembrane region" description="Helical" evidence="1">
    <location>
        <begin position="135"/>
        <end position="157"/>
    </location>
</feature>